<accession>A0A128ESJ4</accession>
<sequence>MGDTLGGDVGVVAAGTVVTLGDRDSDLAFILIFEGDGAVVVEGGKDCALGIDRQRHVLDGVAVRIPFGQGPVSGRHDLTVAVYHKQLDGHDIRLGLIINQGMVSSVAGQWLTVDHLGFGDALKAGLLDTGDPDHDTFMALTEVVVFHRDGDHVGLAVAGVNGEGVRERKPVIKVSSSGITEQLEVNRDTAVVRHGHRVAVLVDQLDGEMDAGPVRLFHIVRRFHDDIDGVVSARRTGIFQDRVVDTAVNRHGFIRVHDGPGNVTQRHGDAFRAFGVIIIDRGDLEGLTQCDRLVGDTLGGDVGVVAAGTVVTLGDRDSDLAFILIFEGDGAVVVEGGKDCALGIDRQRHVLDGVAVRIPFGQGPVSGRHDLTVAVYHKQLDGHDIRLGLIINQGMVSSVAGQWLTVDHLGFGDALKAGLLDTGDPDHDTFMALTEVVVFHRDGDHVGLAVAGVNGEGVRERKPVIKVSSSGITEQLEVNRDTAVVRHGHRVAVLVDQLDGEMDAGPVRLFHIVRRFHDDIDGIYISVSHGVVHCTLSRHGLKVTTGIARNGDFLQGLSALSVFIVRANINGHRAGGTADCNGHGVPVRQGDGERLVFDLSICGYGIGNGTAFRNGLLISVRCQSQGADIAVIGDSDARSCLGVQAFIVPAFRFCDREGFGCASLSVDVITTLWGVIDGGRGFTSWNDDHLPVAEGRGQIRALRGIVDTDGQLQGVAFVYSVVA</sequence>
<dbReference type="STRING" id="1796497.GCE9029_00001"/>
<evidence type="ECO:0000313" key="1">
    <source>
        <dbReference type="EMBL" id="CZF77075.1"/>
    </source>
</evidence>
<reference evidence="2" key="1">
    <citation type="submission" date="2016-02" db="EMBL/GenBank/DDBJ databases">
        <authorList>
            <person name="Rodrigo-Torres Lidia"/>
            <person name="Arahal R.David."/>
        </authorList>
    </citation>
    <scope>NUCLEOTIDE SEQUENCE [LARGE SCALE GENOMIC DNA]</scope>
    <source>
        <strain evidence="2">CECT 9029</strain>
    </source>
</reference>
<protein>
    <submittedName>
        <fullName evidence="1">Uncharacterized protein</fullName>
    </submittedName>
</protein>
<keyword evidence="2" id="KW-1185">Reference proteome</keyword>
<dbReference type="AlphaFoldDB" id="A0A128ESJ4"/>
<name>A0A128ESJ4_9GAMM</name>
<proteinExistence type="predicted"/>
<dbReference type="Proteomes" id="UP000071641">
    <property type="component" value="Unassembled WGS sequence"/>
</dbReference>
<organism evidence="1 2">
    <name type="scientific">Grimontia celer</name>
    <dbReference type="NCBI Taxonomy" id="1796497"/>
    <lineage>
        <taxon>Bacteria</taxon>
        <taxon>Pseudomonadati</taxon>
        <taxon>Pseudomonadota</taxon>
        <taxon>Gammaproteobacteria</taxon>
        <taxon>Vibrionales</taxon>
        <taxon>Vibrionaceae</taxon>
        <taxon>Grimontia</taxon>
    </lineage>
</organism>
<gene>
    <name evidence="1" type="ORF">GCE9029_00001</name>
</gene>
<dbReference type="EMBL" id="FIZX01000001">
    <property type="protein sequence ID" value="CZF77075.1"/>
    <property type="molecule type" value="Genomic_DNA"/>
</dbReference>
<evidence type="ECO:0000313" key="2">
    <source>
        <dbReference type="Proteomes" id="UP000071641"/>
    </source>
</evidence>